<sequence>MSQQNKNKQENRIYYPVKNTEVDFLLSENLLINSINLDFCNNLWSQNESNNCTPEEYLEWKGEKSNSIDFLDEKLFNTSNFNTIIKNYFKELILNNLNLENLVENNINIPSLIYPDTLDYL</sequence>
<gene>
    <name evidence="1" type="ORF">CPELLU_LOCUS21514</name>
</gene>
<comment type="caution">
    <text evidence="1">The sequence shown here is derived from an EMBL/GenBank/DDBJ whole genome shotgun (WGS) entry which is preliminary data.</text>
</comment>
<dbReference type="AlphaFoldDB" id="A0A9N9KJL5"/>
<accession>A0A9N9KJL5</accession>
<keyword evidence="2" id="KW-1185">Reference proteome</keyword>
<evidence type="ECO:0000313" key="1">
    <source>
        <dbReference type="EMBL" id="CAG8837176.1"/>
    </source>
</evidence>
<feature type="non-terminal residue" evidence="1">
    <location>
        <position position="1"/>
    </location>
</feature>
<feature type="non-terminal residue" evidence="1">
    <location>
        <position position="121"/>
    </location>
</feature>
<dbReference type="Proteomes" id="UP000789759">
    <property type="component" value="Unassembled WGS sequence"/>
</dbReference>
<evidence type="ECO:0000313" key="2">
    <source>
        <dbReference type="Proteomes" id="UP000789759"/>
    </source>
</evidence>
<organism evidence="1 2">
    <name type="scientific">Cetraspora pellucida</name>
    <dbReference type="NCBI Taxonomy" id="1433469"/>
    <lineage>
        <taxon>Eukaryota</taxon>
        <taxon>Fungi</taxon>
        <taxon>Fungi incertae sedis</taxon>
        <taxon>Mucoromycota</taxon>
        <taxon>Glomeromycotina</taxon>
        <taxon>Glomeromycetes</taxon>
        <taxon>Diversisporales</taxon>
        <taxon>Gigasporaceae</taxon>
        <taxon>Cetraspora</taxon>
    </lineage>
</organism>
<reference evidence="1" key="1">
    <citation type="submission" date="2021-06" db="EMBL/GenBank/DDBJ databases">
        <authorList>
            <person name="Kallberg Y."/>
            <person name="Tangrot J."/>
            <person name="Rosling A."/>
        </authorList>
    </citation>
    <scope>NUCLEOTIDE SEQUENCE</scope>
    <source>
        <strain evidence="1">FL966</strain>
    </source>
</reference>
<name>A0A9N9KJL5_9GLOM</name>
<proteinExistence type="predicted"/>
<protein>
    <submittedName>
        <fullName evidence="1">22148_t:CDS:1</fullName>
    </submittedName>
</protein>
<dbReference type="EMBL" id="CAJVQA010080632">
    <property type="protein sequence ID" value="CAG8837176.1"/>
    <property type="molecule type" value="Genomic_DNA"/>
</dbReference>